<feature type="binding site" evidence="12 15">
    <location>
        <position position="204"/>
    </location>
    <ligand>
        <name>pyruvate</name>
        <dbReference type="ChEBI" id="CHEBI:15361"/>
    </ligand>
</feature>
<dbReference type="InterPro" id="IPR020625">
    <property type="entry name" value="Schiff_base-form_aldolases_AS"/>
</dbReference>
<dbReference type="RefSeq" id="WP_143848906.1">
    <property type="nucleotide sequence ID" value="NZ_VLXZ01000006.1"/>
</dbReference>
<evidence type="ECO:0000256" key="1">
    <source>
        <dbReference type="ARBA" id="ARBA00003294"/>
    </source>
</evidence>
<dbReference type="PROSITE" id="PS00665">
    <property type="entry name" value="DHDPS_1"/>
    <property type="match status" value="1"/>
</dbReference>
<dbReference type="InterPro" id="IPR020624">
    <property type="entry name" value="Schiff_base-form_aldolases_CS"/>
</dbReference>
<evidence type="ECO:0000256" key="9">
    <source>
        <dbReference type="ARBA" id="ARBA00023239"/>
    </source>
</evidence>
<keyword evidence="10 12" id="KW-0704">Schiff base</keyword>
<keyword evidence="17" id="KW-1185">Reference proteome</keyword>
<evidence type="ECO:0000256" key="12">
    <source>
        <dbReference type="HAMAP-Rule" id="MF_00418"/>
    </source>
</evidence>
<evidence type="ECO:0000256" key="11">
    <source>
        <dbReference type="ARBA" id="ARBA00047836"/>
    </source>
</evidence>
<comment type="subunit">
    <text evidence="12">Homotetramer; dimer of dimers.</text>
</comment>
<feature type="binding site" evidence="12 15">
    <location>
        <position position="46"/>
    </location>
    <ligand>
        <name>pyruvate</name>
        <dbReference type="ChEBI" id="CHEBI:15361"/>
    </ligand>
</feature>
<dbReference type="InterPro" id="IPR013785">
    <property type="entry name" value="Aldolase_TIM"/>
</dbReference>
<sequence length="287" mass="30772">MDFGRVWTAMVTPFNTEGKLDLEATAELVDHLISTGTEALVVAGTTGESPTLSLSEKEELFRFVLEHTKKRVPVVLGTGSNDTATSVETSILAEKLGADGVMAVVPYYNRPSQLGMHAHFTEIAQAISLPVMLYNVPHRTSAHMLPETVISLSKESNITALKEASGDLEHFAAVIDQTDDSFFVYSGDDSMTLPSLSIGAAGVVSVASHVIGNQMQDLIAAFFAGEVERASQIHRALLPKMKALFIAPNPVCVKHMLKEIGVDVGPTRLPLIGISAEEEALLKSIFA</sequence>
<proteinExistence type="inferred from homology"/>
<comment type="subcellular location">
    <subcellularLocation>
        <location evidence="12">Cytoplasm</location>
    </subcellularLocation>
</comment>
<dbReference type="HAMAP" id="MF_00418">
    <property type="entry name" value="DapA"/>
    <property type="match status" value="1"/>
</dbReference>
<evidence type="ECO:0000313" key="16">
    <source>
        <dbReference type="EMBL" id="TSB46459.1"/>
    </source>
</evidence>
<dbReference type="PROSITE" id="PS00666">
    <property type="entry name" value="DHDPS_2"/>
    <property type="match status" value="1"/>
</dbReference>
<dbReference type="PIRSF" id="PIRSF001365">
    <property type="entry name" value="DHDPS"/>
    <property type="match status" value="1"/>
</dbReference>
<dbReference type="GO" id="GO:0009089">
    <property type="term" value="P:lysine biosynthetic process via diaminopimelate"/>
    <property type="evidence" value="ECO:0007669"/>
    <property type="project" value="UniProtKB-UniRule"/>
</dbReference>
<evidence type="ECO:0000256" key="3">
    <source>
        <dbReference type="ARBA" id="ARBA00007592"/>
    </source>
</evidence>
<evidence type="ECO:0000256" key="6">
    <source>
        <dbReference type="ARBA" id="ARBA00022605"/>
    </source>
</evidence>
<comment type="caution">
    <text evidence="16">The sequence shown here is derived from an EMBL/GenBank/DDBJ whole genome shotgun (WGS) entry which is preliminary data.</text>
</comment>
<keyword evidence="9 12" id="KW-0456">Lyase</keyword>
<dbReference type="GO" id="GO:0005829">
    <property type="term" value="C:cytosol"/>
    <property type="evidence" value="ECO:0007669"/>
    <property type="project" value="TreeGrafter"/>
</dbReference>
<evidence type="ECO:0000256" key="7">
    <source>
        <dbReference type="ARBA" id="ARBA00022915"/>
    </source>
</evidence>
<accession>A0A553ZYE1</accession>
<dbReference type="PANTHER" id="PTHR12128">
    <property type="entry name" value="DIHYDRODIPICOLINATE SYNTHASE"/>
    <property type="match status" value="1"/>
</dbReference>
<reference evidence="16 17" key="1">
    <citation type="submission" date="2019-07" db="EMBL/GenBank/DDBJ databases">
        <authorList>
            <person name="Park Y.J."/>
            <person name="Jeong S.E."/>
            <person name="Jung H.S."/>
        </authorList>
    </citation>
    <scope>NUCLEOTIDE SEQUENCE [LARGE SCALE GENOMIC DNA]</scope>
    <source>
        <strain evidence="17">P16(2019)</strain>
    </source>
</reference>
<evidence type="ECO:0000256" key="14">
    <source>
        <dbReference type="PIRSR" id="PIRSR001365-1"/>
    </source>
</evidence>
<dbReference type="Proteomes" id="UP000318521">
    <property type="component" value="Unassembled WGS sequence"/>
</dbReference>
<dbReference type="EC" id="4.3.3.7" evidence="4 12"/>
<dbReference type="OrthoDB" id="9782828at2"/>
<dbReference type="SUPFAM" id="SSF51569">
    <property type="entry name" value="Aldolase"/>
    <property type="match status" value="1"/>
</dbReference>
<comment type="function">
    <text evidence="1 12">Catalyzes the condensation of (S)-aspartate-beta-semialdehyde [(S)-ASA] and pyruvate to 4-hydroxy-tetrahydrodipicolinate (HTPA).</text>
</comment>
<dbReference type="Pfam" id="PF00701">
    <property type="entry name" value="DHDPS"/>
    <property type="match status" value="1"/>
</dbReference>
<keyword evidence="6 12" id="KW-0028">Amino-acid biosynthesis</keyword>
<keyword evidence="7 12" id="KW-0220">Diaminopimelate biosynthesis</keyword>
<feature type="active site" description="Proton donor/acceptor" evidence="12 14">
    <location>
        <position position="134"/>
    </location>
</feature>
<evidence type="ECO:0000256" key="4">
    <source>
        <dbReference type="ARBA" id="ARBA00012086"/>
    </source>
</evidence>
<dbReference type="Gene3D" id="3.20.20.70">
    <property type="entry name" value="Aldolase class I"/>
    <property type="match status" value="1"/>
</dbReference>
<evidence type="ECO:0000256" key="5">
    <source>
        <dbReference type="ARBA" id="ARBA00022490"/>
    </source>
</evidence>
<dbReference type="InterPro" id="IPR005263">
    <property type="entry name" value="DapA"/>
</dbReference>
<dbReference type="EMBL" id="VLXZ01000006">
    <property type="protein sequence ID" value="TSB46459.1"/>
    <property type="molecule type" value="Genomic_DNA"/>
</dbReference>
<dbReference type="SMART" id="SM01130">
    <property type="entry name" value="DHDPS"/>
    <property type="match status" value="1"/>
</dbReference>
<evidence type="ECO:0000256" key="13">
    <source>
        <dbReference type="PIRNR" id="PIRNR001365"/>
    </source>
</evidence>
<feature type="active site" description="Schiff-base intermediate with substrate" evidence="12 14">
    <location>
        <position position="162"/>
    </location>
</feature>
<dbReference type="PANTHER" id="PTHR12128:SF66">
    <property type="entry name" value="4-HYDROXY-2-OXOGLUTARATE ALDOLASE, MITOCHONDRIAL"/>
    <property type="match status" value="1"/>
</dbReference>
<feature type="site" description="Part of a proton relay during catalysis" evidence="12">
    <location>
        <position position="45"/>
    </location>
</feature>
<evidence type="ECO:0000256" key="15">
    <source>
        <dbReference type="PIRSR" id="PIRSR001365-2"/>
    </source>
</evidence>
<comment type="similarity">
    <text evidence="3 12 13">Belongs to the DapA family.</text>
</comment>
<dbReference type="AlphaFoldDB" id="A0A553ZYE1"/>
<gene>
    <name evidence="12 16" type="primary">dapA</name>
    <name evidence="16" type="ORF">FN960_11705</name>
</gene>
<comment type="catalytic activity">
    <reaction evidence="11 12">
        <text>L-aspartate 4-semialdehyde + pyruvate = (2S,4S)-4-hydroxy-2,3,4,5-tetrahydrodipicolinate + H2O + H(+)</text>
        <dbReference type="Rhea" id="RHEA:34171"/>
        <dbReference type="ChEBI" id="CHEBI:15361"/>
        <dbReference type="ChEBI" id="CHEBI:15377"/>
        <dbReference type="ChEBI" id="CHEBI:15378"/>
        <dbReference type="ChEBI" id="CHEBI:67139"/>
        <dbReference type="ChEBI" id="CHEBI:537519"/>
        <dbReference type="EC" id="4.3.3.7"/>
    </reaction>
</comment>
<dbReference type="NCBIfam" id="TIGR00674">
    <property type="entry name" value="dapA"/>
    <property type="match status" value="1"/>
</dbReference>
<dbReference type="CDD" id="cd00950">
    <property type="entry name" value="DHDPS"/>
    <property type="match status" value="1"/>
</dbReference>
<dbReference type="UniPathway" id="UPA00034">
    <property type="reaction ID" value="UER00017"/>
</dbReference>
<evidence type="ECO:0000256" key="8">
    <source>
        <dbReference type="ARBA" id="ARBA00023154"/>
    </source>
</evidence>
<organism evidence="16 17">
    <name type="scientific">Alkalicoccobacillus porphyridii</name>
    <dbReference type="NCBI Taxonomy" id="2597270"/>
    <lineage>
        <taxon>Bacteria</taxon>
        <taxon>Bacillati</taxon>
        <taxon>Bacillota</taxon>
        <taxon>Bacilli</taxon>
        <taxon>Bacillales</taxon>
        <taxon>Bacillaceae</taxon>
        <taxon>Alkalicoccobacillus</taxon>
    </lineage>
</organism>
<evidence type="ECO:0000256" key="10">
    <source>
        <dbReference type="ARBA" id="ARBA00023270"/>
    </source>
</evidence>
<keyword evidence="8 12" id="KW-0457">Lysine biosynthesis</keyword>
<name>A0A553ZYE1_9BACI</name>
<dbReference type="GO" id="GO:0008840">
    <property type="term" value="F:4-hydroxy-tetrahydrodipicolinate synthase activity"/>
    <property type="evidence" value="ECO:0007669"/>
    <property type="project" value="UniProtKB-UniRule"/>
</dbReference>
<dbReference type="InterPro" id="IPR002220">
    <property type="entry name" value="DapA-like"/>
</dbReference>
<protein>
    <recommendedName>
        <fullName evidence="4 12">4-hydroxy-tetrahydrodipicolinate synthase</fullName>
        <shortName evidence="12">HTPA synthase</shortName>
        <ecNumber evidence="4 12">4.3.3.7</ecNumber>
    </recommendedName>
</protein>
<evidence type="ECO:0000313" key="17">
    <source>
        <dbReference type="Proteomes" id="UP000318521"/>
    </source>
</evidence>
<dbReference type="PRINTS" id="PR00146">
    <property type="entry name" value="DHPICSNTHASE"/>
</dbReference>
<comment type="caution">
    <text evidence="12">Was originally thought to be a dihydrodipicolinate synthase (DHDPS), catalyzing the condensation of (S)-aspartate-beta-semialdehyde [(S)-ASA] and pyruvate to dihydrodipicolinate (DHDP). However, it was shown in E.coli that the product of the enzymatic reaction is not dihydrodipicolinate but in fact (4S)-4-hydroxy-2,3,4,5-tetrahydro-(2S)-dipicolinic acid (HTPA), and that the consecutive dehydration reaction leading to DHDP is not spontaneous but catalyzed by DapB.</text>
</comment>
<comment type="pathway">
    <text evidence="2 12">Amino-acid biosynthesis; L-lysine biosynthesis via DAP pathway; (S)-tetrahydrodipicolinate from L-aspartate: step 3/4.</text>
</comment>
<dbReference type="GO" id="GO:0019877">
    <property type="term" value="P:diaminopimelate biosynthetic process"/>
    <property type="evidence" value="ECO:0007669"/>
    <property type="project" value="UniProtKB-UniRule"/>
</dbReference>
<feature type="site" description="Part of a proton relay during catalysis" evidence="12">
    <location>
        <position position="108"/>
    </location>
</feature>
<keyword evidence="5 12" id="KW-0963">Cytoplasm</keyword>
<evidence type="ECO:0000256" key="2">
    <source>
        <dbReference type="ARBA" id="ARBA00005120"/>
    </source>
</evidence>